<keyword evidence="3" id="KW-0520">NAD</keyword>
<protein>
    <submittedName>
        <fullName evidence="5">Phosphoglycerate dehydrogenase</fullName>
    </submittedName>
</protein>
<evidence type="ECO:0000256" key="2">
    <source>
        <dbReference type="ARBA" id="ARBA00023002"/>
    </source>
</evidence>
<keyword evidence="2" id="KW-0560">Oxidoreductase</keyword>
<dbReference type="GO" id="GO:0047545">
    <property type="term" value="F:(S)-2-hydroxyglutarate dehydrogenase activity"/>
    <property type="evidence" value="ECO:0007669"/>
    <property type="project" value="UniProtKB-ARBA"/>
</dbReference>
<evidence type="ECO:0000259" key="4">
    <source>
        <dbReference type="Pfam" id="PF02826"/>
    </source>
</evidence>
<dbReference type="Pfam" id="PF02826">
    <property type="entry name" value="2-Hacid_dh_C"/>
    <property type="match status" value="1"/>
</dbReference>
<name>A0A3B0CHY2_9BACL</name>
<dbReference type="EMBL" id="RBAH01000010">
    <property type="protein sequence ID" value="RKN83907.1"/>
    <property type="molecule type" value="Genomic_DNA"/>
</dbReference>
<dbReference type="SUPFAM" id="SSF52283">
    <property type="entry name" value="Formate/glycerate dehydrogenase catalytic domain-like"/>
    <property type="match status" value="1"/>
</dbReference>
<dbReference type="GO" id="GO:0004617">
    <property type="term" value="F:phosphoglycerate dehydrogenase activity"/>
    <property type="evidence" value="ECO:0007669"/>
    <property type="project" value="UniProtKB-ARBA"/>
</dbReference>
<dbReference type="PANTHER" id="PTHR10996">
    <property type="entry name" value="2-HYDROXYACID DEHYDROGENASE-RELATED"/>
    <property type="match status" value="1"/>
</dbReference>
<gene>
    <name evidence="5" type="ORF">D7M11_15085</name>
</gene>
<dbReference type="Gene3D" id="3.40.50.720">
    <property type="entry name" value="NAD(P)-binding Rossmann-like Domain"/>
    <property type="match status" value="2"/>
</dbReference>
<dbReference type="GO" id="GO:0016618">
    <property type="term" value="F:hydroxypyruvate reductase [NAD(P)H] activity"/>
    <property type="evidence" value="ECO:0007669"/>
    <property type="project" value="TreeGrafter"/>
</dbReference>
<dbReference type="GO" id="GO:0051287">
    <property type="term" value="F:NAD binding"/>
    <property type="evidence" value="ECO:0007669"/>
    <property type="project" value="InterPro"/>
</dbReference>
<evidence type="ECO:0000313" key="5">
    <source>
        <dbReference type="EMBL" id="RKN83907.1"/>
    </source>
</evidence>
<keyword evidence="6" id="KW-1185">Reference proteome</keyword>
<feature type="domain" description="D-isomer specific 2-hydroxyacid dehydrogenase NAD-binding" evidence="4">
    <location>
        <begin position="125"/>
        <end position="294"/>
    </location>
</feature>
<reference evidence="5 6" key="1">
    <citation type="journal article" date="2007" name="Int. J. Syst. Evol. Microbiol.">
        <title>Paenibacillus ginsengarvi sp. nov., isolated from soil from ginseng cultivation.</title>
        <authorList>
            <person name="Yoon M.H."/>
            <person name="Ten L.N."/>
            <person name="Im W.T."/>
        </authorList>
    </citation>
    <scope>NUCLEOTIDE SEQUENCE [LARGE SCALE GENOMIC DNA]</scope>
    <source>
        <strain evidence="5 6">KCTC 13059</strain>
    </source>
</reference>
<dbReference type="GO" id="GO:0006564">
    <property type="term" value="P:L-serine biosynthetic process"/>
    <property type="evidence" value="ECO:0007669"/>
    <property type="project" value="UniProtKB-ARBA"/>
</dbReference>
<sequence>MWPNMVKVGVLIPQMACAELFSEERRAKLESIAQVTWNDSDKQLDEDEAAAFLRDCDVAIGSWKTAIPTKRILDSCGNLKLWEHAAGSVKHFFTDDLRDRQLQIASCAPAIAKTVAEMVLGELIVGLRKIIPNSQQNRTEKGKKPANKLYLAKATVGIVGASWVGRQVAGLLRPFGTRILLYDPYMPAENAAKLGMTKVDSLLELCATSDAITVHTPKTNETYHLLKEAEFAAMKDDAIFINTSRGDCIDENALIRELQKGRLFAFLDVSDPEPAHLDNPIRTLPNVVYTSHLAGGTSYHIGDQAVSDIEAYASGKRPLMVVDWSMLATMA</sequence>
<dbReference type="Proteomes" id="UP000282311">
    <property type="component" value="Unassembled WGS sequence"/>
</dbReference>
<accession>A0A3B0CHY2</accession>
<evidence type="ECO:0000256" key="3">
    <source>
        <dbReference type="ARBA" id="ARBA00023027"/>
    </source>
</evidence>
<dbReference type="InterPro" id="IPR036291">
    <property type="entry name" value="NAD(P)-bd_dom_sf"/>
</dbReference>
<dbReference type="InterPro" id="IPR006140">
    <property type="entry name" value="D-isomer_DH_NAD-bd"/>
</dbReference>
<dbReference type="GO" id="GO:0030267">
    <property type="term" value="F:glyoxylate reductase (NADPH) activity"/>
    <property type="evidence" value="ECO:0007669"/>
    <property type="project" value="TreeGrafter"/>
</dbReference>
<dbReference type="CDD" id="cd12167">
    <property type="entry name" value="2-Hacid_dh_8"/>
    <property type="match status" value="1"/>
</dbReference>
<comment type="caution">
    <text evidence="5">The sequence shown here is derived from an EMBL/GenBank/DDBJ whole genome shotgun (WGS) entry which is preliminary data.</text>
</comment>
<dbReference type="GO" id="GO:0005829">
    <property type="term" value="C:cytosol"/>
    <property type="evidence" value="ECO:0007669"/>
    <property type="project" value="TreeGrafter"/>
</dbReference>
<dbReference type="InterPro" id="IPR050223">
    <property type="entry name" value="D-isomer_2-hydroxyacid_DH"/>
</dbReference>
<proteinExistence type="inferred from homology"/>
<evidence type="ECO:0000313" key="6">
    <source>
        <dbReference type="Proteomes" id="UP000282311"/>
    </source>
</evidence>
<comment type="similarity">
    <text evidence="1">Belongs to the D-isomer specific 2-hydroxyacid dehydrogenase family.</text>
</comment>
<dbReference type="FunFam" id="3.40.50.720:FF:000041">
    <property type="entry name" value="D-3-phosphoglycerate dehydrogenase"/>
    <property type="match status" value="1"/>
</dbReference>
<organism evidence="5 6">
    <name type="scientific">Paenibacillus ginsengarvi</name>
    <dbReference type="NCBI Taxonomy" id="400777"/>
    <lineage>
        <taxon>Bacteria</taxon>
        <taxon>Bacillati</taxon>
        <taxon>Bacillota</taxon>
        <taxon>Bacilli</taxon>
        <taxon>Bacillales</taxon>
        <taxon>Paenibacillaceae</taxon>
        <taxon>Paenibacillus</taxon>
    </lineage>
</organism>
<dbReference type="AlphaFoldDB" id="A0A3B0CHY2"/>
<evidence type="ECO:0000256" key="1">
    <source>
        <dbReference type="ARBA" id="ARBA00005854"/>
    </source>
</evidence>
<dbReference type="SUPFAM" id="SSF51735">
    <property type="entry name" value="NAD(P)-binding Rossmann-fold domains"/>
    <property type="match status" value="1"/>
</dbReference>
<dbReference type="PANTHER" id="PTHR10996:SF178">
    <property type="entry name" value="2-HYDROXYACID DEHYDROGENASE YGL185C-RELATED"/>
    <property type="match status" value="1"/>
</dbReference>